<evidence type="ECO:0000313" key="1">
    <source>
        <dbReference type="EMBL" id="ERH55327.1"/>
    </source>
</evidence>
<dbReference type="Proteomes" id="UP000016504">
    <property type="component" value="Unassembled WGS sequence"/>
</dbReference>
<gene>
    <name evidence="1" type="ORF">O204_28350</name>
</gene>
<dbReference type="AlphaFoldDB" id="U1UJW0"/>
<accession>A0A1I0X9J2</accession>
<protein>
    <submittedName>
        <fullName evidence="1">Uncharacterized protein</fullName>
    </submittedName>
</protein>
<comment type="caution">
    <text evidence="1">The sequence shown here is derived from an EMBL/GenBank/DDBJ whole genome shotgun (WGS) entry which is preliminary data.</text>
</comment>
<name>U1UJW0_9PSED</name>
<proteinExistence type="predicted"/>
<reference evidence="1 2" key="1">
    <citation type="submission" date="2013-08" db="EMBL/GenBank/DDBJ databases">
        <title>Biodegradation of aromatic compounds in biofilm forming Pseudomonas isolated from sewage sludge.</title>
        <authorList>
            <person name="Qureshi A."/>
            <person name="Ghosh S."/>
            <person name="Khardenavis A.A."/>
            <person name="Kapley A."/>
            <person name="Purohit H.J."/>
        </authorList>
    </citation>
    <scope>NUCLEOTIDE SEQUENCE [LARGE SCALE GENOMIC DNA]</scope>
    <source>
        <strain evidence="1 2">EGD-AQ6</strain>
    </source>
</reference>
<organism evidence="1 2">
    <name type="scientific">Pseudomonas simiae</name>
    <dbReference type="NCBI Taxonomy" id="321846"/>
    <lineage>
        <taxon>Bacteria</taxon>
        <taxon>Pseudomonadati</taxon>
        <taxon>Pseudomonadota</taxon>
        <taxon>Gammaproteobacteria</taxon>
        <taxon>Pseudomonadales</taxon>
        <taxon>Pseudomonadaceae</taxon>
        <taxon>Pseudomonas</taxon>
    </lineage>
</organism>
<evidence type="ECO:0000313" key="2">
    <source>
        <dbReference type="Proteomes" id="UP000016504"/>
    </source>
</evidence>
<sequence>MGFVAWPRCTAILCTLIGGVPIKVTEACRAWGEA</sequence>
<accession>U1UJW0</accession>
<dbReference type="EMBL" id="AVQG01000025">
    <property type="protein sequence ID" value="ERH55327.1"/>
    <property type="molecule type" value="Genomic_DNA"/>
</dbReference>